<protein>
    <submittedName>
        <fullName evidence="2">Uncharacterized protein</fullName>
    </submittedName>
</protein>
<proteinExistence type="predicted"/>
<sequence>MLSGNAKKEVKILQGLRPRKSQKLRNKSESSSSELPSSSDVGPEDDEEIKLDFTSVETELLQEQSNEWEVGTVNVSQRFKRYQIEIFEKAKTYGLKWSDFHEVLALSSIIVLSLPCPYPAHIFTSQEW</sequence>
<evidence type="ECO:0000256" key="1">
    <source>
        <dbReference type="SAM" id="MobiDB-lite"/>
    </source>
</evidence>
<keyword evidence="3" id="KW-1185">Reference proteome</keyword>
<evidence type="ECO:0000313" key="3">
    <source>
        <dbReference type="Proteomes" id="UP000247702"/>
    </source>
</evidence>
<dbReference type="EMBL" id="BEXD01002168">
    <property type="protein sequence ID" value="GBB97257.1"/>
    <property type="molecule type" value="Genomic_DNA"/>
</dbReference>
<feature type="compositionally biased region" description="Low complexity" evidence="1">
    <location>
        <begin position="29"/>
        <end position="39"/>
    </location>
</feature>
<feature type="compositionally biased region" description="Basic and acidic residues" evidence="1">
    <location>
        <begin position="1"/>
        <end position="11"/>
    </location>
</feature>
<comment type="caution">
    <text evidence="2">The sequence shown here is derived from an EMBL/GenBank/DDBJ whole genome shotgun (WGS) entry which is preliminary data.</text>
</comment>
<dbReference type="AlphaFoldDB" id="A0A2Z6R4J1"/>
<name>A0A2Z6R4J1_9GLOM</name>
<evidence type="ECO:0000313" key="2">
    <source>
        <dbReference type="EMBL" id="GBB97257.1"/>
    </source>
</evidence>
<organism evidence="2 3">
    <name type="scientific">Rhizophagus clarus</name>
    <dbReference type="NCBI Taxonomy" id="94130"/>
    <lineage>
        <taxon>Eukaryota</taxon>
        <taxon>Fungi</taxon>
        <taxon>Fungi incertae sedis</taxon>
        <taxon>Mucoromycota</taxon>
        <taxon>Glomeromycotina</taxon>
        <taxon>Glomeromycetes</taxon>
        <taxon>Glomerales</taxon>
        <taxon>Glomeraceae</taxon>
        <taxon>Rhizophagus</taxon>
    </lineage>
</organism>
<feature type="region of interest" description="Disordered" evidence="1">
    <location>
        <begin position="1"/>
        <end position="47"/>
    </location>
</feature>
<gene>
    <name evidence="2" type="ORF">RclHR1_02950016</name>
</gene>
<dbReference type="Proteomes" id="UP000247702">
    <property type="component" value="Unassembled WGS sequence"/>
</dbReference>
<accession>A0A2Z6R4J1</accession>
<reference evidence="2 3" key="1">
    <citation type="submission" date="2017-11" db="EMBL/GenBank/DDBJ databases">
        <title>The genome of Rhizophagus clarus HR1 reveals common genetic basis of auxotrophy among arbuscular mycorrhizal fungi.</title>
        <authorList>
            <person name="Kobayashi Y."/>
        </authorList>
    </citation>
    <scope>NUCLEOTIDE SEQUENCE [LARGE SCALE GENOMIC DNA]</scope>
    <source>
        <strain evidence="2 3">HR1</strain>
    </source>
</reference>